<proteinExistence type="inferred from homology"/>
<gene>
    <name evidence="8" type="ORF">DXC39_21870</name>
    <name evidence="7" type="ORF">ERS852407_03820</name>
</gene>
<evidence type="ECO:0000256" key="1">
    <source>
        <dbReference type="ARBA" id="ARBA00004196"/>
    </source>
</evidence>
<dbReference type="Proteomes" id="UP000095651">
    <property type="component" value="Unassembled WGS sequence"/>
</dbReference>
<dbReference type="RefSeq" id="WP_055657604.1">
    <property type="nucleotide sequence ID" value="NZ_CABIXC010000011.1"/>
</dbReference>
<dbReference type="EMBL" id="CYZE01000011">
    <property type="protein sequence ID" value="CUO75031.1"/>
    <property type="molecule type" value="Genomic_DNA"/>
</dbReference>
<evidence type="ECO:0000256" key="6">
    <source>
        <dbReference type="SAM" id="SignalP"/>
    </source>
</evidence>
<sequence>MKRNGFYSAVLAAVMAGVMIAGCSSGTGKGAAETQAPAGARTQTETAGEQKEAAPAQEKELIMWHNRGGSNGKFIEEQLIPEFNDTIGKSAGVKVVPVYQDEDIVSKLKALILANDVANMPDLVTIYAGDVEYMSTVKNVVPLDSFLEADSDFKKEDMVQSLWDTYNFRGKQYSIPFTGDAMIFYYNKTAFEKAGLDPENPPKTIAEMADCAEKLLIKDGDTVKQYGITLGLQNVYLNNWIGGQGDYHFIGNNEGGRTGRMTKVTFDEDGTMLTLLNEWQKVLDTGAVQSVDVDDQPKDEFCSGLSAMFCGGNWAMTSIIEAAKENGFELGISELPRVLDTDKGGVCPGGTSLYILDRGDSDVVNTGWEFMKYWSSAETQTKLCIATGYIPTNGKTMETEEMKAFLKDNPSYRVAFDSLMKSNPKVQEHLAPTQQEFQLIFRDTSLRWAKGEITAQECVDSMAEQCNRALDEYNEANPVEE</sequence>
<evidence type="ECO:0000256" key="5">
    <source>
        <dbReference type="SAM" id="MobiDB-lite"/>
    </source>
</evidence>
<comment type="similarity">
    <text evidence="2">Belongs to the bacterial solute-binding protein 1 family.</text>
</comment>
<reference evidence="7 9" key="1">
    <citation type="submission" date="2015-09" db="EMBL/GenBank/DDBJ databases">
        <authorList>
            <consortium name="Pathogen Informatics"/>
        </authorList>
    </citation>
    <scope>NUCLEOTIDE SEQUENCE [LARGE SCALE GENOMIC DNA]</scope>
    <source>
        <strain evidence="7 9">2789STDY5608850</strain>
    </source>
</reference>
<dbReference type="InterPro" id="IPR050490">
    <property type="entry name" value="Bact_solute-bd_prot1"/>
</dbReference>
<dbReference type="PANTHER" id="PTHR43649:SF31">
    <property type="entry name" value="SN-GLYCEROL-3-PHOSPHATE-BINDING PERIPLASMIC PROTEIN UGPB"/>
    <property type="match status" value="1"/>
</dbReference>
<evidence type="ECO:0000256" key="2">
    <source>
        <dbReference type="ARBA" id="ARBA00008520"/>
    </source>
</evidence>
<dbReference type="EMBL" id="QSSQ01000028">
    <property type="protein sequence ID" value="RGL99993.1"/>
    <property type="molecule type" value="Genomic_DNA"/>
</dbReference>
<feature type="chain" id="PRO_5042332918" evidence="6">
    <location>
        <begin position="24"/>
        <end position="481"/>
    </location>
</feature>
<reference evidence="8 10" key="2">
    <citation type="submission" date="2018-08" db="EMBL/GenBank/DDBJ databases">
        <title>A genome reference for cultivated species of the human gut microbiota.</title>
        <authorList>
            <person name="Zou Y."/>
            <person name="Xue W."/>
            <person name="Luo G."/>
        </authorList>
    </citation>
    <scope>NUCLEOTIDE SEQUENCE [LARGE SCALE GENOMIC DNA]</scope>
    <source>
        <strain evidence="8 10">TF05-11AC</strain>
    </source>
</reference>
<dbReference type="CDD" id="cd14748">
    <property type="entry name" value="PBP2_UgpB"/>
    <property type="match status" value="1"/>
</dbReference>
<dbReference type="InterPro" id="IPR006059">
    <property type="entry name" value="SBP"/>
</dbReference>
<evidence type="ECO:0000313" key="8">
    <source>
        <dbReference type="EMBL" id="RGL99993.1"/>
    </source>
</evidence>
<name>A0A174HLD1_9FIRM</name>
<dbReference type="GO" id="GO:0030313">
    <property type="term" value="C:cell envelope"/>
    <property type="evidence" value="ECO:0007669"/>
    <property type="project" value="UniProtKB-SubCell"/>
</dbReference>
<feature type="region of interest" description="Disordered" evidence="5">
    <location>
        <begin position="30"/>
        <end position="52"/>
    </location>
</feature>
<organism evidence="7 9">
    <name type="scientific">Hungatella hathewayi</name>
    <dbReference type="NCBI Taxonomy" id="154046"/>
    <lineage>
        <taxon>Bacteria</taxon>
        <taxon>Bacillati</taxon>
        <taxon>Bacillota</taxon>
        <taxon>Clostridia</taxon>
        <taxon>Lachnospirales</taxon>
        <taxon>Lachnospiraceae</taxon>
        <taxon>Hungatella</taxon>
    </lineage>
</organism>
<dbReference type="PANTHER" id="PTHR43649">
    <property type="entry name" value="ARABINOSE-BINDING PROTEIN-RELATED"/>
    <property type="match status" value="1"/>
</dbReference>
<evidence type="ECO:0000256" key="4">
    <source>
        <dbReference type="ARBA" id="ARBA00022729"/>
    </source>
</evidence>
<feature type="signal peptide" evidence="6">
    <location>
        <begin position="1"/>
        <end position="23"/>
    </location>
</feature>
<dbReference type="Gene3D" id="3.40.190.10">
    <property type="entry name" value="Periplasmic binding protein-like II"/>
    <property type="match status" value="2"/>
</dbReference>
<evidence type="ECO:0000313" key="10">
    <source>
        <dbReference type="Proteomes" id="UP000261257"/>
    </source>
</evidence>
<dbReference type="Proteomes" id="UP000261257">
    <property type="component" value="Unassembled WGS sequence"/>
</dbReference>
<protein>
    <submittedName>
        <fullName evidence="8">ABC transporter substrate-binding protein</fullName>
    </submittedName>
    <submittedName>
        <fullName evidence="7">ABC-type sugar transport system, periplasmic component</fullName>
    </submittedName>
</protein>
<accession>A0A174HLD1</accession>
<dbReference type="PROSITE" id="PS51257">
    <property type="entry name" value="PROKAR_LIPOPROTEIN"/>
    <property type="match status" value="1"/>
</dbReference>
<evidence type="ECO:0000256" key="3">
    <source>
        <dbReference type="ARBA" id="ARBA00022448"/>
    </source>
</evidence>
<keyword evidence="4 6" id="KW-0732">Signal</keyword>
<keyword evidence="7" id="KW-0762">Sugar transport</keyword>
<dbReference type="AlphaFoldDB" id="A0A174HLD1"/>
<dbReference type="Pfam" id="PF13416">
    <property type="entry name" value="SBP_bac_8"/>
    <property type="match status" value="1"/>
</dbReference>
<comment type="subcellular location">
    <subcellularLocation>
        <location evidence="1">Cell envelope</location>
    </subcellularLocation>
</comment>
<dbReference type="SUPFAM" id="SSF53850">
    <property type="entry name" value="Periplasmic binding protein-like II"/>
    <property type="match status" value="1"/>
</dbReference>
<evidence type="ECO:0000313" key="9">
    <source>
        <dbReference type="Proteomes" id="UP000095651"/>
    </source>
</evidence>
<evidence type="ECO:0000313" key="7">
    <source>
        <dbReference type="EMBL" id="CUO75031.1"/>
    </source>
</evidence>
<keyword evidence="3" id="KW-0813">Transport</keyword>